<gene>
    <name evidence="3" type="primary">ccgC</name>
    <name evidence="4" type="ORF">RCS44_P0010</name>
    <name evidence="3" type="ORF">RCS45_P0010</name>
</gene>
<dbReference type="EMBL" id="MW390537">
    <property type="protein sequence ID" value="QQZ47511.1"/>
    <property type="molecule type" value="Genomic_DNA"/>
</dbReference>
<reference evidence="2" key="2">
    <citation type="journal article" date="2021" name="Sci. Rep.">
        <title>Antibiotic resistance plasmid composition and architecture in Escherichia coli isolates from meat.</title>
        <authorList>
            <person name="Darphorn T.S."/>
            <person name="Bel K."/>
            <person name="Koenders-van Sint Anneland B.B."/>
            <person name="Brul S."/>
            <person name="Ter Kuile B.H."/>
        </authorList>
    </citation>
    <scope>NUCLEOTIDE SEQUENCE</scope>
    <source>
        <strain evidence="2">ESBL3231</strain>
        <plasmid evidence="2">pESBL3231-IncN</plasmid>
    </source>
</reference>
<evidence type="ECO:0000313" key="4">
    <source>
        <dbReference type="EMBL" id="SPD99769.1"/>
    </source>
</evidence>
<feature type="region of interest" description="Disordered" evidence="1">
    <location>
        <begin position="119"/>
        <end position="153"/>
    </location>
</feature>
<evidence type="ECO:0000313" key="2">
    <source>
        <dbReference type="EMBL" id="QQZ47511.1"/>
    </source>
</evidence>
<geneLocation type="plasmid" evidence="4">
    <name>RCS44_p</name>
</geneLocation>
<reference evidence="3" key="1">
    <citation type="submission" date="2018-02" db="EMBL/GenBank/DDBJ databases">
        <authorList>
            <person name="Cea G.-C."/>
            <person name="William W."/>
        </authorList>
    </citation>
    <scope>NUCLEOTIDE SEQUENCE</scope>
    <source>
        <strain evidence="3">502</strain>
        <strain evidence="4">592</strain>
        <plasmid evidence="4">RCS44_p</plasmid>
        <plasmid evidence="3">RCS45_p</plasmid>
    </source>
</reference>
<evidence type="ECO:0000313" key="3">
    <source>
        <dbReference type="EMBL" id="SPD98843.1"/>
    </source>
</evidence>
<organism evidence="2">
    <name type="scientific">Escherichia coli</name>
    <dbReference type="NCBI Taxonomy" id="562"/>
    <lineage>
        <taxon>Bacteria</taxon>
        <taxon>Pseudomonadati</taxon>
        <taxon>Pseudomonadota</taxon>
        <taxon>Gammaproteobacteria</taxon>
        <taxon>Enterobacterales</taxon>
        <taxon>Enterobacteriaceae</taxon>
        <taxon>Escherichia</taxon>
    </lineage>
</organism>
<accession>A0A7U1HRN8</accession>
<dbReference type="EMBL" id="LT985251">
    <property type="protein sequence ID" value="SPD98843.1"/>
    <property type="molecule type" value="Genomic_DNA"/>
</dbReference>
<keyword evidence="2" id="KW-0614">Plasmid</keyword>
<proteinExistence type="predicted"/>
<protein>
    <submittedName>
        <fullName evidence="3">CcgC protein (CUP-controlled regulon)</fullName>
    </submittedName>
</protein>
<name>A0A7U1HRN8_ECOLX</name>
<dbReference type="EMBL" id="LT985259">
    <property type="protein sequence ID" value="SPD99769.1"/>
    <property type="molecule type" value="Genomic_DNA"/>
</dbReference>
<sequence>MRSGRRAPARGYGGPPAGRGAVLRVSGRRAAGYGGHRTVTASAPLRCTIECLNRFLTASIKKGGDYPPFFLQLLTWLFTRHIQRYRAVYRVQKARQRAATVQKRKRLIIEVAENPCRRTQAQNRDAGAGDLHQIPVSRTNDKPGQGKRSGANN</sequence>
<geneLocation type="plasmid" evidence="3">
    <name>RCS45_p</name>
</geneLocation>
<dbReference type="AlphaFoldDB" id="A0A7U1HRN8"/>
<geneLocation type="plasmid" evidence="2">
    <name>pESBL3231-IncN</name>
</geneLocation>
<evidence type="ECO:0000256" key="1">
    <source>
        <dbReference type="SAM" id="MobiDB-lite"/>
    </source>
</evidence>